<keyword evidence="2" id="KW-0418">Kinase</keyword>
<protein>
    <submittedName>
        <fullName evidence="2">Kinase-like domain-containing protein</fullName>
    </submittedName>
</protein>
<sequence>MKDLEKRKQVYGICGVCSEPGTGWHWYRSCNVKRFKENFKNWTSRNKIIDEFIHQSQLNAVHCLNTYIY</sequence>
<dbReference type="OrthoDB" id="2443339at2759"/>
<reference evidence="2" key="2">
    <citation type="submission" date="2019-10" db="EMBL/GenBank/DDBJ databases">
        <title>Conservation and host-specific expression of non-tandemly repeated heterogenous ribosome RNA gene in arbuscular mycorrhizal fungi.</title>
        <authorList>
            <person name="Maeda T."/>
            <person name="Kobayashi Y."/>
            <person name="Nakagawa T."/>
            <person name="Ezawa T."/>
            <person name="Yamaguchi K."/>
            <person name="Bino T."/>
            <person name="Nishimoto Y."/>
            <person name="Shigenobu S."/>
            <person name="Kawaguchi M."/>
        </authorList>
    </citation>
    <scope>NUCLEOTIDE SEQUENCE</scope>
    <source>
        <strain evidence="2">HR1</strain>
    </source>
</reference>
<dbReference type="GO" id="GO:0016301">
    <property type="term" value="F:kinase activity"/>
    <property type="evidence" value="ECO:0007669"/>
    <property type="project" value="UniProtKB-KW"/>
</dbReference>
<keyword evidence="2" id="KW-0808">Transferase</keyword>
<comment type="caution">
    <text evidence="1">The sequence shown here is derived from an EMBL/GenBank/DDBJ whole genome shotgun (WGS) entry which is preliminary data.</text>
</comment>
<proteinExistence type="predicted"/>
<dbReference type="AlphaFoldDB" id="A0A2Z6QNK2"/>
<dbReference type="EMBL" id="BEXD01001044">
    <property type="protein sequence ID" value="GBB91923.1"/>
    <property type="molecule type" value="Genomic_DNA"/>
</dbReference>
<evidence type="ECO:0000313" key="3">
    <source>
        <dbReference type="Proteomes" id="UP000247702"/>
    </source>
</evidence>
<name>A0A2Z6QNK2_9GLOM</name>
<keyword evidence="3" id="KW-1185">Reference proteome</keyword>
<evidence type="ECO:0000313" key="2">
    <source>
        <dbReference type="EMBL" id="GES88102.1"/>
    </source>
</evidence>
<reference evidence="1 3" key="1">
    <citation type="submission" date="2017-11" db="EMBL/GenBank/DDBJ databases">
        <title>The genome of Rhizophagus clarus HR1 reveals common genetic basis of auxotrophy among arbuscular mycorrhizal fungi.</title>
        <authorList>
            <person name="Kobayashi Y."/>
        </authorList>
    </citation>
    <scope>NUCLEOTIDE SEQUENCE [LARGE SCALE GENOMIC DNA]</scope>
    <source>
        <strain evidence="1 3">HR1</strain>
    </source>
</reference>
<dbReference type="EMBL" id="BLAL01000176">
    <property type="protein sequence ID" value="GES88102.1"/>
    <property type="molecule type" value="Genomic_DNA"/>
</dbReference>
<organism evidence="1 3">
    <name type="scientific">Rhizophagus clarus</name>
    <dbReference type="NCBI Taxonomy" id="94130"/>
    <lineage>
        <taxon>Eukaryota</taxon>
        <taxon>Fungi</taxon>
        <taxon>Fungi incertae sedis</taxon>
        <taxon>Mucoromycota</taxon>
        <taxon>Glomeromycotina</taxon>
        <taxon>Glomeromycetes</taxon>
        <taxon>Glomerales</taxon>
        <taxon>Glomeraceae</taxon>
        <taxon>Rhizophagus</taxon>
    </lineage>
</organism>
<evidence type="ECO:0000313" key="1">
    <source>
        <dbReference type="EMBL" id="GBB91923.1"/>
    </source>
</evidence>
<dbReference type="Proteomes" id="UP000247702">
    <property type="component" value="Unassembled WGS sequence"/>
</dbReference>
<dbReference type="Proteomes" id="UP000615446">
    <property type="component" value="Unassembled WGS sequence"/>
</dbReference>
<gene>
    <name evidence="2" type="ORF">RCL2_001506600</name>
    <name evidence="1" type="ORF">RclHR1_19380007</name>
</gene>
<accession>A0A2Z6QNK2</accession>